<comment type="caution">
    <text evidence="2">The sequence shown here is derived from an EMBL/GenBank/DDBJ whole genome shotgun (WGS) entry which is preliminary data.</text>
</comment>
<sequence length="110" mass="12269">PSSNPNDGEVLTPGHFLIAGTLAPLTIVSTEPVDDAKLTLLKIWQLISNIKRRFWIYWSRDYLLSLQQRSKWTKERQNLQVGAAVLLGEDNAPPQQWMLGVVTEAIAGGD</sequence>
<reference evidence="2 3" key="1">
    <citation type="journal article" date="2019" name="J. Hered.">
        <title>An Improved Genome Assembly for Drosophila navojoa, the Basal Species in the mojavensis Cluster.</title>
        <authorList>
            <person name="Vanderlinde T."/>
            <person name="Dupim E.G."/>
            <person name="Nazario-Yepiz N.O."/>
            <person name="Carvalho A.B."/>
        </authorList>
    </citation>
    <scope>NUCLEOTIDE SEQUENCE [LARGE SCALE GENOMIC DNA]</scope>
    <source>
        <strain evidence="2">Navoj_Jal97</strain>
        <tissue evidence="2">Whole organism</tissue>
    </source>
</reference>
<organism evidence="2 3">
    <name type="scientific">Drosophila navojoa</name>
    <name type="common">Fruit fly</name>
    <dbReference type="NCBI Taxonomy" id="7232"/>
    <lineage>
        <taxon>Eukaryota</taxon>
        <taxon>Metazoa</taxon>
        <taxon>Ecdysozoa</taxon>
        <taxon>Arthropoda</taxon>
        <taxon>Hexapoda</taxon>
        <taxon>Insecta</taxon>
        <taxon>Pterygota</taxon>
        <taxon>Neoptera</taxon>
        <taxon>Endopterygota</taxon>
        <taxon>Diptera</taxon>
        <taxon>Brachycera</taxon>
        <taxon>Muscomorpha</taxon>
        <taxon>Ephydroidea</taxon>
        <taxon>Drosophilidae</taxon>
        <taxon>Drosophila</taxon>
    </lineage>
</organism>
<proteinExistence type="predicted"/>
<gene>
    <name evidence="2" type="ORF">AWZ03_015265</name>
</gene>
<dbReference type="EMBL" id="LSRL02005295">
    <property type="protein sequence ID" value="TDG38313.1"/>
    <property type="molecule type" value="Genomic_DNA"/>
</dbReference>
<dbReference type="InterPro" id="IPR040676">
    <property type="entry name" value="DUF5641"/>
</dbReference>
<dbReference type="AlphaFoldDB" id="A0A484AMV1"/>
<evidence type="ECO:0000313" key="3">
    <source>
        <dbReference type="Proteomes" id="UP000295192"/>
    </source>
</evidence>
<keyword evidence="3" id="KW-1185">Reference proteome</keyword>
<dbReference type="OMA" id="RTAHSEY"/>
<feature type="domain" description="DUF5641" evidence="1">
    <location>
        <begin position="43"/>
        <end position="110"/>
    </location>
</feature>
<protein>
    <recommendedName>
        <fullName evidence="1">DUF5641 domain-containing protein</fullName>
    </recommendedName>
</protein>
<evidence type="ECO:0000313" key="2">
    <source>
        <dbReference type="EMBL" id="TDG38313.1"/>
    </source>
</evidence>
<accession>A0A484AMV1</accession>
<feature type="non-terminal residue" evidence="2">
    <location>
        <position position="110"/>
    </location>
</feature>
<dbReference type="Pfam" id="PF18701">
    <property type="entry name" value="DUF5641"/>
    <property type="match status" value="1"/>
</dbReference>
<feature type="non-terminal residue" evidence="2">
    <location>
        <position position="1"/>
    </location>
</feature>
<evidence type="ECO:0000259" key="1">
    <source>
        <dbReference type="Pfam" id="PF18701"/>
    </source>
</evidence>
<name>A0A484AMV1_DRONA</name>
<dbReference type="PANTHER" id="PTHR47331">
    <property type="entry name" value="PHD-TYPE DOMAIN-CONTAINING PROTEIN"/>
    <property type="match status" value="1"/>
</dbReference>
<dbReference type="Proteomes" id="UP000295192">
    <property type="component" value="Unassembled WGS sequence"/>
</dbReference>